<accession>A0A0H3BK36</accession>
<gene>
    <name evidence="4" type="primary">tpd</name>
    <name evidence="4" type="ordered locus">TPASS_0971</name>
</gene>
<name>A0A0H3BK36_TREPS</name>
<sequence length="204" mass="22085">MKRVSLLGSAAIFALVFSACGGGGEHQHGEEMMAAVPAPDAEGAAGFDEFPIGEDRDVGPLHVGGVYFQPVEMHPAPGAQPSKEEADCHIEADIHANEAGKDLGYGVGDFVPYLRVVAFLQKHGSEKVQKVMFAPMNAGDGPHYGANVKFEEGLGTYKVRFEIAAPSHDEYSLHIDEQTGVSGRFWSEPLVAEWDDFEWKGPQW</sequence>
<evidence type="ECO:0000256" key="1">
    <source>
        <dbReference type="ARBA" id="ARBA00010013"/>
    </source>
</evidence>
<proteinExistence type="inferred from homology"/>
<dbReference type="Gene3D" id="2.60.40.2480">
    <property type="entry name" value="Periplasmic metal-binding protein Tp34-type"/>
    <property type="match status" value="1"/>
</dbReference>
<dbReference type="Proteomes" id="UP000001202">
    <property type="component" value="Chromosome"/>
</dbReference>
<dbReference type="KEGG" id="tpp:TPASS_0971"/>
<evidence type="ECO:0000313" key="5">
    <source>
        <dbReference type="Proteomes" id="UP000001202"/>
    </source>
</evidence>
<dbReference type="GeneID" id="93876717"/>
<evidence type="ECO:0000256" key="2">
    <source>
        <dbReference type="ARBA" id="ARBA00022729"/>
    </source>
</evidence>
<dbReference type="PATRIC" id="fig|455434.6.peg.957"/>
<comment type="similarity">
    <text evidence="1">Belongs to the UPF0423 family.</text>
</comment>
<dbReference type="PROSITE" id="PS51257">
    <property type="entry name" value="PROKAR_LIPOPROTEIN"/>
    <property type="match status" value="1"/>
</dbReference>
<dbReference type="RefSeq" id="WP_010882415.1">
    <property type="nucleotide sequence ID" value="NC_010741.1"/>
</dbReference>
<dbReference type="PIRSF" id="PIRSF017018">
    <property type="entry name" value="Tp34"/>
    <property type="match status" value="1"/>
</dbReference>
<dbReference type="InterPro" id="IPR018470">
    <property type="entry name" value="Metal-bd_Tp34-typ"/>
</dbReference>
<keyword evidence="2 3" id="KW-0732">Signal</keyword>
<dbReference type="Pfam" id="PF10634">
    <property type="entry name" value="Iron_transport"/>
    <property type="match status" value="1"/>
</dbReference>
<organism evidence="4 5">
    <name type="scientific">Treponema pallidum subsp. pallidum (strain SS14)</name>
    <dbReference type="NCBI Taxonomy" id="455434"/>
    <lineage>
        <taxon>Bacteria</taxon>
        <taxon>Pseudomonadati</taxon>
        <taxon>Spirochaetota</taxon>
        <taxon>Spirochaetia</taxon>
        <taxon>Spirochaetales</taxon>
        <taxon>Treponemataceae</taxon>
        <taxon>Treponema</taxon>
    </lineage>
</organism>
<reference evidence="4 5" key="1">
    <citation type="journal article" date="2008" name="BMC Microbiol.">
        <title>Complete genome sequence of Treponema pallidum ssp. pallidum strain SS14 determined with oligonucleotide arrays.</title>
        <authorList>
            <person name="Matejkova P."/>
            <person name="Strouhal M."/>
            <person name="Smajs D."/>
            <person name="Norris S.J."/>
            <person name="Palzkill T."/>
            <person name="Petrosino J.F."/>
            <person name="Sodergren E."/>
            <person name="Norton J.E."/>
            <person name="Singh J."/>
            <person name="Richmond T.A."/>
            <person name="Molla M.N."/>
            <person name="Albert T.J."/>
            <person name="Weinstock G.M."/>
        </authorList>
    </citation>
    <scope>NUCLEOTIDE SEQUENCE [LARGE SCALE GENOMIC DNA]</scope>
    <source>
        <strain evidence="4 5">SS14</strain>
    </source>
</reference>
<feature type="chain" id="PRO_5002605140" evidence="3">
    <location>
        <begin position="22"/>
        <end position="204"/>
    </location>
</feature>
<dbReference type="EMBL" id="CP000805">
    <property type="protein sequence ID" value="ACD71387.1"/>
    <property type="molecule type" value="Genomic_DNA"/>
</dbReference>
<evidence type="ECO:0000313" key="4">
    <source>
        <dbReference type="EMBL" id="ACD71387.1"/>
    </source>
</evidence>
<feature type="signal peptide" evidence="3">
    <location>
        <begin position="1"/>
        <end position="21"/>
    </location>
</feature>
<dbReference type="InterPro" id="IPR038482">
    <property type="entry name" value="Tp34-type_sf"/>
</dbReference>
<protein>
    <submittedName>
        <fullName evidence="4">Membrane antigen, pathogen-specific</fullName>
    </submittedName>
</protein>
<dbReference type="AlphaFoldDB" id="A0A0H3BK36"/>
<dbReference type="SMR" id="A0A0H3BK36"/>
<evidence type="ECO:0000256" key="3">
    <source>
        <dbReference type="SAM" id="SignalP"/>
    </source>
</evidence>